<dbReference type="InterPro" id="IPR007460">
    <property type="entry name" value="BrnT_toxin"/>
</dbReference>
<evidence type="ECO:0000313" key="1">
    <source>
        <dbReference type="EMBL" id="MBD3868718.1"/>
    </source>
</evidence>
<name>A0A8J6XVM7_9BACT</name>
<dbReference type="Pfam" id="PF04365">
    <property type="entry name" value="BrnT_toxin"/>
    <property type="match status" value="1"/>
</dbReference>
<organism evidence="1 2">
    <name type="scientific">Candidatus Polarisedimenticola svalbardensis</name>
    <dbReference type="NCBI Taxonomy" id="2886004"/>
    <lineage>
        <taxon>Bacteria</taxon>
        <taxon>Pseudomonadati</taxon>
        <taxon>Acidobacteriota</taxon>
        <taxon>Candidatus Polarisedimenticolia</taxon>
        <taxon>Candidatus Polarisedimenticolales</taxon>
        <taxon>Candidatus Polarisedimenticolaceae</taxon>
        <taxon>Candidatus Polarisedimenticola</taxon>
    </lineage>
</organism>
<sequence length="69" mass="7730">MEFEEAATVLYDEMAITLRSDDAGETRFVTLGAASSDKILVVVYTCRGDRPRLISARKATAKERRQYEG</sequence>
<proteinExistence type="predicted"/>
<evidence type="ECO:0000313" key="2">
    <source>
        <dbReference type="Proteomes" id="UP000648239"/>
    </source>
</evidence>
<comment type="caution">
    <text evidence="1">The sequence shown here is derived from an EMBL/GenBank/DDBJ whole genome shotgun (WGS) entry which is preliminary data.</text>
</comment>
<dbReference type="EMBL" id="JACXWD010000041">
    <property type="protein sequence ID" value="MBD3868718.1"/>
    <property type="molecule type" value="Genomic_DNA"/>
</dbReference>
<dbReference type="Gene3D" id="3.10.450.530">
    <property type="entry name" value="Ribonuclease toxin, BrnT, of type II toxin-antitoxin system"/>
    <property type="match status" value="1"/>
</dbReference>
<protein>
    <submittedName>
        <fullName evidence="1">BrnT family toxin</fullName>
    </submittedName>
</protein>
<accession>A0A8J6XVM7</accession>
<dbReference type="Proteomes" id="UP000648239">
    <property type="component" value="Unassembled WGS sequence"/>
</dbReference>
<gene>
    <name evidence="1" type="ORF">IFK94_11385</name>
</gene>
<dbReference type="AlphaFoldDB" id="A0A8J6XVM7"/>
<dbReference type="InterPro" id="IPR038573">
    <property type="entry name" value="BrnT_sf"/>
</dbReference>
<reference evidence="1 2" key="1">
    <citation type="submission" date="2020-08" db="EMBL/GenBank/DDBJ databases">
        <title>Acidobacteriota in marine sediments use diverse sulfur dissimilation pathways.</title>
        <authorList>
            <person name="Wasmund K."/>
        </authorList>
    </citation>
    <scope>NUCLEOTIDE SEQUENCE [LARGE SCALE GENOMIC DNA]</scope>
    <source>
        <strain evidence="1">MAG AM4</strain>
    </source>
</reference>